<feature type="region of interest" description="Disordered" evidence="1">
    <location>
        <begin position="1"/>
        <end position="30"/>
    </location>
</feature>
<dbReference type="AlphaFoldDB" id="A0A2K5D5E0"/>
<evidence type="ECO:0000313" key="3">
    <source>
        <dbReference type="Proteomes" id="UP000233020"/>
    </source>
</evidence>
<accession>A0A2K5D5E0</accession>
<reference evidence="2" key="1">
    <citation type="submission" date="2025-08" db="UniProtKB">
        <authorList>
            <consortium name="Ensembl"/>
        </authorList>
    </citation>
    <scope>IDENTIFICATION</scope>
</reference>
<organism evidence="2 3">
    <name type="scientific">Aotus nancymaae</name>
    <name type="common">Ma's night monkey</name>
    <dbReference type="NCBI Taxonomy" id="37293"/>
    <lineage>
        <taxon>Eukaryota</taxon>
        <taxon>Metazoa</taxon>
        <taxon>Chordata</taxon>
        <taxon>Craniata</taxon>
        <taxon>Vertebrata</taxon>
        <taxon>Euteleostomi</taxon>
        <taxon>Mammalia</taxon>
        <taxon>Eutheria</taxon>
        <taxon>Euarchontoglires</taxon>
        <taxon>Primates</taxon>
        <taxon>Haplorrhini</taxon>
        <taxon>Platyrrhini</taxon>
        <taxon>Aotidae</taxon>
        <taxon>Aotus</taxon>
    </lineage>
</organism>
<feature type="compositionally biased region" description="Polar residues" evidence="1">
    <location>
        <begin position="1"/>
        <end position="17"/>
    </location>
</feature>
<dbReference type="OMA" id="PQKNRRP"/>
<sequence>MVGTSAVSESTTISSDTEPGAWPQKNRRPWESCRTGDLFLLSREAQDRTCHYFQVKRARALMVCKPCWKKVPIVSLVLPVCASLTVFGGY</sequence>
<evidence type="ECO:0000256" key="1">
    <source>
        <dbReference type="SAM" id="MobiDB-lite"/>
    </source>
</evidence>
<reference evidence="2" key="2">
    <citation type="submission" date="2025-09" db="UniProtKB">
        <authorList>
            <consortium name="Ensembl"/>
        </authorList>
    </citation>
    <scope>IDENTIFICATION</scope>
</reference>
<dbReference type="Ensembl" id="ENSANAT00000034026.1">
    <property type="protein sequence ID" value="ENSANAP00000016181.1"/>
    <property type="gene ID" value="ENSANAG00000025958.1"/>
</dbReference>
<evidence type="ECO:0000313" key="2">
    <source>
        <dbReference type="Ensembl" id="ENSANAP00000016181.1"/>
    </source>
</evidence>
<name>A0A2K5D5E0_AOTNA</name>
<dbReference type="Proteomes" id="UP000233020">
    <property type="component" value="Unplaced"/>
</dbReference>
<keyword evidence="3" id="KW-1185">Reference proteome</keyword>
<proteinExistence type="predicted"/>
<protein>
    <submittedName>
        <fullName evidence="2">Uncharacterized protein</fullName>
    </submittedName>
</protein>
<dbReference type="GeneTree" id="ENSGT00910000146814"/>